<evidence type="ECO:0000313" key="2">
    <source>
        <dbReference type="Proteomes" id="UP000715441"/>
    </source>
</evidence>
<sequence length="62" mass="6935">MDHLDRCDGTLIQHEDTFVECTDPDCTDLDLVRHRLTISCEEIDGGCACTATLEIEEYAQAC</sequence>
<dbReference type="EMBL" id="JAAXLS010000030">
    <property type="protein sequence ID" value="NKQ57017.1"/>
    <property type="molecule type" value="Genomic_DNA"/>
</dbReference>
<name>A0ABX1JB49_9PSEU</name>
<gene>
    <name evidence="1" type="ORF">HFP15_29525</name>
</gene>
<accession>A0ABX1JB49</accession>
<dbReference type="Proteomes" id="UP000715441">
    <property type="component" value="Unassembled WGS sequence"/>
</dbReference>
<evidence type="ECO:0000313" key="1">
    <source>
        <dbReference type="EMBL" id="NKQ57017.1"/>
    </source>
</evidence>
<reference evidence="1 2" key="1">
    <citation type="submission" date="2020-04" db="EMBL/GenBank/DDBJ databases">
        <title>Novel species.</title>
        <authorList>
            <person name="Teo W.F.A."/>
            <person name="Lipun K."/>
            <person name="Srisuk N."/>
            <person name="Duangmal K."/>
        </authorList>
    </citation>
    <scope>NUCLEOTIDE SEQUENCE [LARGE SCALE GENOMIC DNA]</scope>
    <source>
        <strain evidence="1 2">K13G38</strain>
    </source>
</reference>
<proteinExistence type="predicted"/>
<dbReference type="RefSeq" id="WP_168520045.1">
    <property type="nucleotide sequence ID" value="NZ_JAAXLS010000030.1"/>
</dbReference>
<keyword evidence="2" id="KW-1185">Reference proteome</keyword>
<protein>
    <submittedName>
        <fullName evidence="1">Uncharacterized protein</fullName>
    </submittedName>
</protein>
<organism evidence="1 2">
    <name type="scientific">Amycolatopsis acididurans</name>
    <dbReference type="NCBI Taxonomy" id="2724524"/>
    <lineage>
        <taxon>Bacteria</taxon>
        <taxon>Bacillati</taxon>
        <taxon>Actinomycetota</taxon>
        <taxon>Actinomycetes</taxon>
        <taxon>Pseudonocardiales</taxon>
        <taxon>Pseudonocardiaceae</taxon>
        <taxon>Amycolatopsis</taxon>
    </lineage>
</organism>
<comment type="caution">
    <text evidence="1">The sequence shown here is derived from an EMBL/GenBank/DDBJ whole genome shotgun (WGS) entry which is preliminary data.</text>
</comment>